<sequence>MMRNIPRCLVRLCSQPSVTQMQYQGFRSLYTAESLGLDGFAASRSKTAVNFHGSQMKEKFRSRMQEFVTPDSTSLIFTDDLKTMINLAEKNPEDIKLLEQMIEKFHNQSTGLRFGSFVFGPVIMRFFHSINEPNAMLAMLRNPKTVTMFDQFMSYQIAMDLLLRNKMYNEVMEVFAISQERSIQDNKFPKNCFILAMAALYRMNTPESYEKMKTLANAASDAGHVPMRRSLTYAAALALNQNDPQLCLNLLAPSKQQNYVTIRNLKALAFAKVGRLDDTMAILRASLEYDMPAEGGRKRSFNKNIIDSIGELVKESGNKDVQLEFARILKNMSDRQMIEEQTLEALLDTPIEKLEPRDRDSWNNNRNFVDRGMVKTNFNKQDRYDRNTRPLYPPRRPGLNEME</sequence>
<protein>
    <submittedName>
        <fullName evidence="3">Pentatricopeptide repeat-containing protein 2, mitochondrial</fullName>
    </submittedName>
</protein>
<evidence type="ECO:0000313" key="2">
    <source>
        <dbReference type="EMBL" id="JAN11720.1"/>
    </source>
</evidence>
<dbReference type="EMBL" id="GDIQ01083016">
    <property type="protein sequence ID" value="JAN11721.1"/>
    <property type="molecule type" value="Transcribed_RNA"/>
</dbReference>
<dbReference type="InterPro" id="IPR034629">
    <property type="entry name" value="PTCD2"/>
</dbReference>
<dbReference type="GO" id="GO:0050684">
    <property type="term" value="P:regulation of mRNA processing"/>
    <property type="evidence" value="ECO:0007669"/>
    <property type="project" value="InterPro"/>
</dbReference>
<dbReference type="GO" id="GO:0007005">
    <property type="term" value="P:mitochondrion organization"/>
    <property type="evidence" value="ECO:0007669"/>
    <property type="project" value="TreeGrafter"/>
</dbReference>
<dbReference type="OrthoDB" id="6073372at2759"/>
<evidence type="ECO:0000256" key="1">
    <source>
        <dbReference type="SAM" id="MobiDB-lite"/>
    </source>
</evidence>
<accession>A0A0P5JFD9</accession>
<dbReference type="EMBL" id="GDIQ01047474">
    <property type="protein sequence ID" value="JAN47263.1"/>
    <property type="molecule type" value="Transcribed_RNA"/>
</dbReference>
<dbReference type="GO" id="GO:0005739">
    <property type="term" value="C:mitochondrion"/>
    <property type="evidence" value="ECO:0007669"/>
    <property type="project" value="InterPro"/>
</dbReference>
<dbReference type="Proteomes" id="UP000076858">
    <property type="component" value="Unassembled WGS sequence"/>
</dbReference>
<dbReference type="GO" id="GO:0003723">
    <property type="term" value="F:RNA binding"/>
    <property type="evidence" value="ECO:0007669"/>
    <property type="project" value="TreeGrafter"/>
</dbReference>
<proteinExistence type="predicted"/>
<dbReference type="EMBL" id="GDIQ01067565">
    <property type="protein sequence ID" value="JAN27172.1"/>
    <property type="molecule type" value="Transcribed_RNA"/>
</dbReference>
<name>A0A0P5JFD9_9CRUS</name>
<dbReference type="PANTHER" id="PTHR14700:SF0">
    <property type="entry name" value="PENTATRICOPEPTIDE REPEAT-CONTAINING PROTEIN 2, MITOCHONDRIAL"/>
    <property type="match status" value="1"/>
</dbReference>
<reference evidence="2" key="1">
    <citation type="submission" date="2015-10" db="EMBL/GenBank/DDBJ databases">
        <title>EvidentialGene: Evidence-directed Construction of Complete mRNA Transcriptomes without Genomes.</title>
        <authorList>
            <person name="Gilbert D.G."/>
        </authorList>
    </citation>
    <scope>NUCLEOTIDE SEQUENCE</scope>
</reference>
<keyword evidence="4" id="KW-1185">Reference proteome</keyword>
<evidence type="ECO:0000313" key="4">
    <source>
        <dbReference type="Proteomes" id="UP000076858"/>
    </source>
</evidence>
<gene>
    <name evidence="3" type="ORF">APZ42_016913</name>
</gene>
<dbReference type="AlphaFoldDB" id="A0A0P5JFD9"/>
<evidence type="ECO:0000313" key="3">
    <source>
        <dbReference type="EMBL" id="KZS17306.1"/>
    </source>
</evidence>
<dbReference type="EMBL" id="LRGB01000642">
    <property type="protein sequence ID" value="KZS17306.1"/>
    <property type="molecule type" value="Genomic_DNA"/>
</dbReference>
<feature type="region of interest" description="Disordered" evidence="1">
    <location>
        <begin position="379"/>
        <end position="403"/>
    </location>
</feature>
<dbReference type="EMBL" id="GDIQ01083017">
    <property type="protein sequence ID" value="JAN11720.1"/>
    <property type="molecule type" value="Transcribed_RNA"/>
</dbReference>
<dbReference type="PANTHER" id="PTHR14700">
    <property type="entry name" value="PENTATRICOPEPTIDE REPEAT-CONTAINING PROTEIN 2, MITOCHONDRIAL"/>
    <property type="match status" value="1"/>
</dbReference>
<reference evidence="3 4" key="2">
    <citation type="submission" date="2016-03" db="EMBL/GenBank/DDBJ databases">
        <title>EvidentialGene: Evidence-directed Construction of Genes on Genomes.</title>
        <authorList>
            <person name="Gilbert D.G."/>
            <person name="Choi J.-H."/>
            <person name="Mockaitis K."/>
            <person name="Colbourne J."/>
            <person name="Pfrender M."/>
        </authorList>
    </citation>
    <scope>NUCLEOTIDE SEQUENCE [LARGE SCALE GENOMIC DNA]</scope>
    <source>
        <strain evidence="3 4">Xinb3</strain>
        <tissue evidence="3">Complete organism</tissue>
    </source>
</reference>
<organism evidence="3 4">
    <name type="scientific">Daphnia magna</name>
    <dbReference type="NCBI Taxonomy" id="35525"/>
    <lineage>
        <taxon>Eukaryota</taxon>
        <taxon>Metazoa</taxon>
        <taxon>Ecdysozoa</taxon>
        <taxon>Arthropoda</taxon>
        <taxon>Crustacea</taxon>
        <taxon>Branchiopoda</taxon>
        <taxon>Diplostraca</taxon>
        <taxon>Cladocera</taxon>
        <taxon>Anomopoda</taxon>
        <taxon>Daphniidae</taxon>
        <taxon>Daphnia</taxon>
    </lineage>
</organism>